<dbReference type="PROSITE" id="PS51257">
    <property type="entry name" value="PROKAR_LIPOPROTEIN"/>
    <property type="match status" value="1"/>
</dbReference>
<sequence length="291" mass="34541">MKYFNLYITLLVMLISCKEENQNTGSTKNTTTQIDSVITNNKLGVDFLTEFYKKYYGEYRVREGIEEYVSPRILKRMDSLTIEDNLILDYNPFIYGQDWDENVLMKSIEIKPLKNKNEYRVSFFKFENNDEERTNIDFLLKNNREGKLLIYSILNDEYLNFKKNANISHNKTKSIIDSWQNDHIEIHITTDNLTYLFNGQCIYAFSVKILNDTEVELIWGEIGMDCANDMQFNETFGLSKELIPQKGKPFAKYSLEKEVVNVNYYYENWVNLYKTQINVKPFMNSFYAKDE</sequence>
<dbReference type="InterPro" id="IPR024289">
    <property type="entry name" value="DUF3828"/>
</dbReference>
<reference evidence="2 3" key="1">
    <citation type="journal article" date="2010" name="Stand. Genomic Sci.">
        <title>Complete genome sequence of Cellulophaga algicola type strain (IC166).</title>
        <authorList>
            <person name="Abt B."/>
            <person name="Lu M."/>
            <person name="Misra M."/>
            <person name="Han C."/>
            <person name="Nolan M."/>
            <person name="Lucas S."/>
            <person name="Hammon N."/>
            <person name="Deshpande S."/>
            <person name="Cheng J.F."/>
            <person name="Tapia R."/>
            <person name="Goodwin L."/>
            <person name="Pitluck S."/>
            <person name="Liolios K."/>
            <person name="Pagani I."/>
            <person name="Ivanova N."/>
            <person name="Mavromatis K."/>
            <person name="Ovchinikova G."/>
            <person name="Pati A."/>
            <person name="Chen A."/>
            <person name="Palaniappan K."/>
            <person name="Land M."/>
            <person name="Hauser L."/>
            <person name="Chang Y.J."/>
            <person name="Jeffries C.D."/>
            <person name="Detter J.C."/>
            <person name="Brambilla E."/>
            <person name="Rohde M."/>
            <person name="Tindall B.J."/>
            <person name="Goker M."/>
            <person name="Woyke T."/>
            <person name="Bristow J."/>
            <person name="Eisen J.A."/>
            <person name="Markowitz V."/>
            <person name="Hugenholtz P."/>
            <person name="Kyrpides N.C."/>
            <person name="Klenk H.P."/>
            <person name="Lapidus A."/>
        </authorList>
    </citation>
    <scope>NUCLEOTIDE SEQUENCE [LARGE SCALE GENOMIC DNA]</scope>
    <source>
        <strain evidence="3">DSM 14237 / IC166 / ACAM 630</strain>
    </source>
</reference>
<accession>E6XD58</accession>
<protein>
    <recommendedName>
        <fullName evidence="1">DUF3828 domain-containing protein</fullName>
    </recommendedName>
</protein>
<keyword evidence="3" id="KW-1185">Reference proteome</keyword>
<evidence type="ECO:0000313" key="3">
    <source>
        <dbReference type="Proteomes" id="UP000008634"/>
    </source>
</evidence>
<name>E6XD58_CELAD</name>
<gene>
    <name evidence="2" type="ordered locus">Celal_4001</name>
</gene>
<organism evidence="2 3">
    <name type="scientific">Cellulophaga algicola (strain DSM 14237 / IC166 / ACAM 630)</name>
    <dbReference type="NCBI Taxonomy" id="688270"/>
    <lineage>
        <taxon>Bacteria</taxon>
        <taxon>Pseudomonadati</taxon>
        <taxon>Bacteroidota</taxon>
        <taxon>Flavobacteriia</taxon>
        <taxon>Flavobacteriales</taxon>
        <taxon>Flavobacteriaceae</taxon>
        <taxon>Cellulophaga</taxon>
    </lineage>
</organism>
<dbReference type="Proteomes" id="UP000008634">
    <property type="component" value="Chromosome"/>
</dbReference>
<feature type="domain" description="DUF3828" evidence="1">
    <location>
        <begin position="62"/>
        <end position="153"/>
    </location>
</feature>
<dbReference type="RefSeq" id="WP_013552694.1">
    <property type="nucleotide sequence ID" value="NC_014934.1"/>
</dbReference>
<dbReference type="KEGG" id="cao:Celal_4001"/>
<dbReference type="HOGENOM" id="CLU_955437_0_0_10"/>
<dbReference type="OrthoDB" id="1358588at2"/>
<dbReference type="Gene3D" id="3.10.450.50">
    <property type="match status" value="1"/>
</dbReference>
<evidence type="ECO:0000313" key="2">
    <source>
        <dbReference type="EMBL" id="ADV51245.1"/>
    </source>
</evidence>
<evidence type="ECO:0000259" key="1">
    <source>
        <dbReference type="Pfam" id="PF12883"/>
    </source>
</evidence>
<dbReference type="AlphaFoldDB" id="E6XD58"/>
<dbReference type="EMBL" id="CP002453">
    <property type="protein sequence ID" value="ADV51245.1"/>
    <property type="molecule type" value="Genomic_DNA"/>
</dbReference>
<dbReference type="eggNOG" id="ENOG50340NQ">
    <property type="taxonomic scope" value="Bacteria"/>
</dbReference>
<dbReference type="STRING" id="688270.Celal_4001"/>
<dbReference type="Pfam" id="PF12883">
    <property type="entry name" value="DUF3828"/>
    <property type="match status" value="1"/>
</dbReference>
<proteinExistence type="predicted"/>